<keyword evidence="7 11" id="KW-1133">Transmembrane helix</keyword>
<dbReference type="GO" id="GO:0005886">
    <property type="term" value="C:plasma membrane"/>
    <property type="evidence" value="ECO:0007669"/>
    <property type="project" value="UniProtKB-SubCell"/>
</dbReference>
<feature type="transmembrane region" description="Helical" evidence="11">
    <location>
        <begin position="118"/>
        <end position="138"/>
    </location>
</feature>
<proteinExistence type="predicted"/>
<dbReference type="Proteomes" id="UP000242875">
    <property type="component" value="Unassembled WGS sequence"/>
</dbReference>
<evidence type="ECO:0000256" key="7">
    <source>
        <dbReference type="ARBA" id="ARBA00022989"/>
    </source>
</evidence>
<dbReference type="CDD" id="cd04190">
    <property type="entry name" value="Chitin_synth_C"/>
    <property type="match status" value="1"/>
</dbReference>
<dbReference type="InterPro" id="IPR004835">
    <property type="entry name" value="Chitin_synth"/>
</dbReference>
<feature type="transmembrane region" description="Helical" evidence="11">
    <location>
        <begin position="826"/>
        <end position="848"/>
    </location>
</feature>
<evidence type="ECO:0000256" key="2">
    <source>
        <dbReference type="ARBA" id="ARBA00012543"/>
    </source>
</evidence>
<dbReference type="GO" id="GO:0006031">
    <property type="term" value="P:chitin biosynthetic process"/>
    <property type="evidence" value="ECO:0007669"/>
    <property type="project" value="TreeGrafter"/>
</dbReference>
<keyword evidence="5" id="KW-0808">Transferase</keyword>
<keyword evidence="4" id="KW-0328">Glycosyltransferase</keyword>
<dbReference type="GO" id="GO:0004100">
    <property type="term" value="F:chitin synthase activity"/>
    <property type="evidence" value="ECO:0007669"/>
    <property type="project" value="UniProtKB-EC"/>
</dbReference>
<dbReference type="InterPro" id="IPR054295">
    <property type="entry name" value="CHS4-like_dom"/>
</dbReference>
<feature type="transmembrane region" description="Helical" evidence="11">
    <location>
        <begin position="359"/>
        <end position="382"/>
    </location>
</feature>
<feature type="domain" description="Chitin synthase 4-like" evidence="12">
    <location>
        <begin position="261"/>
        <end position="346"/>
    </location>
</feature>
<dbReference type="SUPFAM" id="SSF53448">
    <property type="entry name" value="Nucleotide-diphospho-sugar transferases"/>
    <property type="match status" value="1"/>
</dbReference>
<evidence type="ECO:0000313" key="13">
    <source>
        <dbReference type="EMBL" id="OZJ01726.1"/>
    </source>
</evidence>
<evidence type="ECO:0000256" key="3">
    <source>
        <dbReference type="ARBA" id="ARBA00022475"/>
    </source>
</evidence>
<feature type="transmembrane region" description="Helical" evidence="11">
    <location>
        <begin position="854"/>
        <end position="876"/>
    </location>
</feature>
<keyword evidence="8 11" id="KW-0472">Membrane</keyword>
<feature type="transmembrane region" description="Helical" evidence="11">
    <location>
        <begin position="883"/>
        <end position="907"/>
    </location>
</feature>
<comment type="subcellular location">
    <subcellularLocation>
        <location evidence="1">Cell membrane</location>
        <topology evidence="1">Multi-pass membrane protein</topology>
    </subcellularLocation>
</comment>
<dbReference type="PANTHER" id="PTHR22914:SF41">
    <property type="entry name" value="CHITIN SYNTHASE 7"/>
    <property type="match status" value="1"/>
</dbReference>
<dbReference type="EMBL" id="MVBO01000255">
    <property type="protein sequence ID" value="OZJ01726.1"/>
    <property type="molecule type" value="Genomic_DNA"/>
</dbReference>
<keyword evidence="14" id="KW-1185">Reference proteome</keyword>
<reference evidence="13 14" key="1">
    <citation type="journal article" date="2017" name="Mycologia">
        <title>Bifiguratus adelaidae, gen. et sp. nov., a new member of Mucoromycotina in endophytic and soil-dwelling habitats.</title>
        <authorList>
            <person name="Torres-Cruz T.J."/>
            <person name="Billingsley Tobias T.L."/>
            <person name="Almatruk M."/>
            <person name="Hesse C."/>
            <person name="Kuske C.R."/>
            <person name="Desiro A."/>
            <person name="Benucci G.M."/>
            <person name="Bonito G."/>
            <person name="Stajich J.E."/>
            <person name="Dunlap C."/>
            <person name="Arnold A.E."/>
            <person name="Porras-Alfaro A."/>
        </authorList>
    </citation>
    <scope>NUCLEOTIDE SEQUENCE [LARGE SCALE GENOMIC DNA]</scope>
    <source>
        <strain evidence="13 14">AZ0501</strain>
    </source>
</reference>
<evidence type="ECO:0000256" key="8">
    <source>
        <dbReference type="ARBA" id="ARBA00023136"/>
    </source>
</evidence>
<evidence type="ECO:0000256" key="6">
    <source>
        <dbReference type="ARBA" id="ARBA00022692"/>
    </source>
</evidence>
<evidence type="ECO:0000256" key="9">
    <source>
        <dbReference type="ARBA" id="ARBA00023180"/>
    </source>
</evidence>
<dbReference type="AlphaFoldDB" id="A0A261XTN6"/>
<dbReference type="Pfam" id="PF22997">
    <property type="entry name" value="CHS4"/>
    <property type="match status" value="1"/>
</dbReference>
<sequence>MKGYVPADGHIELGEVVPTHTQYAGEVEPQPGVDVRPIRRTTIGRSGTRGAGLARGKTLVRPERYAPPAPMLDAKKADHPFDPWVITSKIVTFWALSSFLKWAGLRDPSMRQAWREKVTLCFFILIAGGTVAFLTVGLSRVLCPPDQATLSLNYIDYGDTAAGGLVGIQGWQYNISQTKVLPNMNFYTVGKIPGTDISNYFKDRGKNIPQCDNPSPSSVANFAAISFDICSSNNGLNGCPLDSINSDLQAEYGLQPTGKQVGYDWSQMALVPLQNFFVIDGNVLNLDPYIAANPNPIANDPVDDAIRTVLGTSHPQGGKDATILFSRTSELKAASECLQIKYYAGHLDKDTAGCMTAQIYLYVSLVVILSLVFSRFIMAFIFSWAISWRLAKTPPPPPISTAPQLTPTPDLARNATLKRTGPQHTQQHLPPWAMQPFRRDTGSVIEPKAAPEVGNDLFTAMLVTCYSEGEDSIRTTLDSLAQTKYPDERKMLFVIADGIITGAGNDKSTPDICRDLMEFESGEYANPEPRSYIAVAQGSKQHNEAKVYAGYYRIGQHRCPMLLVVKCGSPAEQDKPKPGNRGKRDSQLILMNFFSRVTYDDRMTPLDYDLFRKVQYLMNVTPDLFEIVLMVDADTKVYDTSLRLLINTMINDPLIMGLCGETKIANKTDSWVTMIQVYEYYISHHLGKGFESIFGGVTCLPGCFCMYRLKARSKDGEGWVAILTKPEIVQEYSQNVVDTLHQRNLLLLGEDRFLTTLMLRNFPYRKMMFTPKAICKTVVPDQFRVLLSQRRRWINSTVHNLMELVLVRNLCGTFCFSMQFVVFMDLLGTLVLPVAMVLTFVLIIGIATTPIVTFAQAIPLTFLFLVLFSPAILILLTTNKWIYAAWMGIYLLALPIWNFVLPVYSYWHFDDFSWGETRKVTGETKGDSHGNKDGQFDASTVPLKKWSEHEKDRMRRIKRAERHRKARESGRFTTSPRLHAIPAHMDNPSLISLSHDSDSEYTLYDSTPHDSPSASPMLVPRNMPPVPPLHQQYRNNIQHSRQNLLDSM</sequence>
<gene>
    <name evidence="13" type="ORF">BZG36_05448</name>
</gene>
<evidence type="ECO:0000259" key="12">
    <source>
        <dbReference type="Pfam" id="PF22997"/>
    </source>
</evidence>
<organism evidence="13 14">
    <name type="scientific">Bifiguratus adelaidae</name>
    <dbReference type="NCBI Taxonomy" id="1938954"/>
    <lineage>
        <taxon>Eukaryota</taxon>
        <taxon>Fungi</taxon>
        <taxon>Fungi incertae sedis</taxon>
        <taxon>Mucoromycota</taxon>
        <taxon>Mucoromycotina</taxon>
        <taxon>Endogonomycetes</taxon>
        <taxon>Endogonales</taxon>
        <taxon>Endogonales incertae sedis</taxon>
        <taxon>Bifiguratus</taxon>
    </lineage>
</organism>
<dbReference type="PANTHER" id="PTHR22914">
    <property type="entry name" value="CHITIN SYNTHASE"/>
    <property type="match status" value="1"/>
</dbReference>
<name>A0A261XTN6_9FUNG</name>
<feature type="region of interest" description="Disordered" evidence="10">
    <location>
        <begin position="1001"/>
        <end position="1028"/>
    </location>
</feature>
<keyword evidence="9" id="KW-0325">Glycoprotein</keyword>
<protein>
    <recommendedName>
        <fullName evidence="2">chitin synthase</fullName>
        <ecNumber evidence="2">2.4.1.16</ecNumber>
    </recommendedName>
</protein>
<dbReference type="EC" id="2.4.1.16" evidence="2"/>
<keyword evidence="6 11" id="KW-0812">Transmembrane</keyword>
<dbReference type="InterPro" id="IPR029044">
    <property type="entry name" value="Nucleotide-diphossugar_trans"/>
</dbReference>
<evidence type="ECO:0000256" key="10">
    <source>
        <dbReference type="SAM" id="MobiDB-lite"/>
    </source>
</evidence>
<evidence type="ECO:0000256" key="5">
    <source>
        <dbReference type="ARBA" id="ARBA00022679"/>
    </source>
</evidence>
<evidence type="ECO:0000256" key="1">
    <source>
        <dbReference type="ARBA" id="ARBA00004651"/>
    </source>
</evidence>
<evidence type="ECO:0000313" key="14">
    <source>
        <dbReference type="Proteomes" id="UP000242875"/>
    </source>
</evidence>
<dbReference type="OrthoDB" id="370884at2759"/>
<keyword evidence="3" id="KW-1003">Cell membrane</keyword>
<dbReference type="GO" id="GO:0030428">
    <property type="term" value="C:cell septum"/>
    <property type="evidence" value="ECO:0007669"/>
    <property type="project" value="TreeGrafter"/>
</dbReference>
<comment type="caution">
    <text evidence="13">The sequence shown here is derived from an EMBL/GenBank/DDBJ whole genome shotgun (WGS) entry which is preliminary data.</text>
</comment>
<evidence type="ECO:0000256" key="11">
    <source>
        <dbReference type="SAM" id="Phobius"/>
    </source>
</evidence>
<accession>A0A261XTN6</accession>
<dbReference type="Pfam" id="PF03142">
    <property type="entry name" value="Chitin_synth_2"/>
    <property type="match status" value="1"/>
</dbReference>
<evidence type="ECO:0000256" key="4">
    <source>
        <dbReference type="ARBA" id="ARBA00022676"/>
    </source>
</evidence>